<comment type="caution">
    <text evidence="1">The sequence shown here is derived from an EMBL/GenBank/DDBJ whole genome shotgun (WGS) entry which is preliminary data.</text>
</comment>
<proteinExistence type="predicted"/>
<dbReference type="Proteomes" id="UP001148838">
    <property type="component" value="Unassembled WGS sequence"/>
</dbReference>
<name>A0ABQ8T5C2_PERAM</name>
<reference evidence="1 2" key="1">
    <citation type="journal article" date="2022" name="Allergy">
        <title>Genome assembly and annotation of Periplaneta americana reveal a comprehensive cockroach allergen profile.</title>
        <authorList>
            <person name="Wang L."/>
            <person name="Xiong Q."/>
            <person name="Saelim N."/>
            <person name="Wang L."/>
            <person name="Nong W."/>
            <person name="Wan A.T."/>
            <person name="Shi M."/>
            <person name="Liu X."/>
            <person name="Cao Q."/>
            <person name="Hui J.H.L."/>
            <person name="Sookrung N."/>
            <person name="Leung T.F."/>
            <person name="Tungtrongchitr A."/>
            <person name="Tsui S.K.W."/>
        </authorList>
    </citation>
    <scope>NUCLEOTIDE SEQUENCE [LARGE SCALE GENOMIC DNA]</scope>
    <source>
        <strain evidence="1">PWHHKU_190912</strain>
    </source>
</reference>
<gene>
    <name evidence="1" type="ORF">ANN_11095</name>
</gene>
<protein>
    <submittedName>
        <fullName evidence="1">Uncharacterized protein</fullName>
    </submittedName>
</protein>
<sequence>MLEMYGADCLDHSNISRWIRFFDEGRCSRSLKLKNLQQIAYAIRLHLTKIFLMVTLVLTPDHVCYVLSPFNTTEQILQQQCLHCEVDRSTVEQWAERVGHQEVQKLSSEICHMLVALPYPAL</sequence>
<organism evidence="1 2">
    <name type="scientific">Periplaneta americana</name>
    <name type="common">American cockroach</name>
    <name type="synonym">Blatta americana</name>
    <dbReference type="NCBI Taxonomy" id="6978"/>
    <lineage>
        <taxon>Eukaryota</taxon>
        <taxon>Metazoa</taxon>
        <taxon>Ecdysozoa</taxon>
        <taxon>Arthropoda</taxon>
        <taxon>Hexapoda</taxon>
        <taxon>Insecta</taxon>
        <taxon>Pterygota</taxon>
        <taxon>Neoptera</taxon>
        <taxon>Polyneoptera</taxon>
        <taxon>Dictyoptera</taxon>
        <taxon>Blattodea</taxon>
        <taxon>Blattoidea</taxon>
        <taxon>Blattidae</taxon>
        <taxon>Blattinae</taxon>
        <taxon>Periplaneta</taxon>
    </lineage>
</organism>
<evidence type="ECO:0000313" key="1">
    <source>
        <dbReference type="EMBL" id="KAJ4441244.1"/>
    </source>
</evidence>
<accession>A0ABQ8T5C2</accession>
<dbReference type="EMBL" id="JAJSOF020000015">
    <property type="protein sequence ID" value="KAJ4441244.1"/>
    <property type="molecule type" value="Genomic_DNA"/>
</dbReference>
<evidence type="ECO:0000313" key="2">
    <source>
        <dbReference type="Proteomes" id="UP001148838"/>
    </source>
</evidence>
<keyword evidence="2" id="KW-1185">Reference proteome</keyword>